<reference evidence="1 2" key="3">
    <citation type="journal article" date="1987" name="Virology">
        <title>Molecular cloning and physical mapping of the genome of insect iridescent virus type 6: further evidence for circular permutation of the viral genome.</title>
        <authorList>
            <person name="Schnitzler P."/>
            <person name="Soltau J.B."/>
            <person name="Fischer M."/>
            <person name="Reisner H."/>
            <person name="Scholz J."/>
            <person name="Delius H."/>
            <person name="Darai G."/>
        </authorList>
    </citation>
    <scope>NUCLEOTIDE SEQUENCE [LARGE SCALE GENOMIC DNA]</scope>
</reference>
<reference evidence="1 2" key="8">
    <citation type="journal article" date="1994" name="Intervirology">
        <title>Identification of the primary structure and the coding capacity of the genome of insect iridescent virus type 6 between the genome coordinates 0.310 and 0.347 (7990 bp).</title>
        <authorList>
            <person name="Sonntag K.C."/>
            <person name="Schnitzler P."/>
            <person name="Janssen W."/>
            <person name="Darai G."/>
        </authorList>
    </citation>
    <scope>NUCLEOTIDE SEQUENCE [LARGE SCALE GENOMIC DNA]</scope>
</reference>
<reference evidence="1 2" key="10">
    <citation type="journal article" date="1994" name="Nucleic Acids Res.">
        <title>Identification of genes encoding zinc finger proteins, non-histone chromosomal HMG protein homologue, and a putative GTP phosphohydrolase in the genome of Chilo iridescent virus.</title>
        <authorList>
            <person name="Schnitzler P."/>
            <person name="Hug M."/>
            <person name="Handermann M."/>
            <person name="Janssen W."/>
            <person name="Koonin E.V."/>
            <person name="Delius H."/>
            <person name="Darai C."/>
        </authorList>
    </citation>
    <scope>NUCLEOTIDE SEQUENCE [LARGE SCALE GENOMIC DNA]</scope>
</reference>
<reference evidence="1 2" key="5">
    <citation type="journal article" date="1992" name="Virus Genes">
        <title>Identification and mapping of origins of DNA replication within the DNA sequences of the genome of insect iridescent virus type 6.</title>
        <authorList>
            <person name="Handermann M."/>
            <person name="Schnitzler P."/>
            <person name="Rosen-Wolff A."/>
            <person name="Raab K."/>
            <person name="Sonntag K.C."/>
            <person name="Darai G."/>
        </authorList>
    </citation>
    <scope>NUCLEOTIDE SEQUENCE [LARGE SCALE GENOMIC DNA]</scope>
</reference>
<dbReference type="RefSeq" id="NP_149597.1">
    <property type="nucleotide sequence ID" value="NC_003038.1"/>
</dbReference>
<proteinExistence type="predicted"/>
<organismHost>
    <name type="scientific">Acheta domesticus</name>
    <name type="common">House cricket</name>
    <dbReference type="NCBI Taxonomy" id="6997"/>
</organismHost>
<reference evidence="1 2" key="13">
    <citation type="journal article" date="1998" name="Virus Genes">
        <title>Identification of a thymidylate synthase gene within the genome of Chilo iridescent virus.</title>
        <authorList>
            <person name="Muller K."/>
            <person name="Tidona C.A."/>
            <person name="Bahr U."/>
            <person name="Darai G."/>
        </authorList>
    </citation>
    <scope>NUCLEOTIDE SEQUENCE [LARGE SCALE GENOMIC DNA]</scope>
</reference>
<name>Q91G05_IIV6</name>
<protein>
    <submittedName>
        <fullName evidence="1">134L</fullName>
    </submittedName>
</protein>
<reference evidence="1 2" key="6">
    <citation type="journal article" date="1992" name="Virus Genes">
        <title>Characterization of the third origin of DNA replication of the genome of insect iridescent virus type 6.</title>
        <authorList>
            <person name="Sonntag K.C."/>
            <person name="Darai G."/>
        </authorList>
    </citation>
    <scope>NUCLEOTIDE SEQUENCE [LARGE SCALE GENOMIC DNA]</scope>
</reference>
<reference evidence="1 2" key="11">
    <citation type="journal article" date="1994" name="Virus Genes">
        <title>Chilo iridescent virus encodes a putative helicase belonging to a distinct family within the "DEAD/H" superfamily: implications for the evolution of large DNA viruses.</title>
        <authorList>
            <person name="Sonntag K.C."/>
            <person name="Schnitzler P."/>
            <person name="Koonin E.V."/>
            <person name="Darai G."/>
        </authorList>
    </citation>
    <scope>NUCLEOTIDE SEQUENCE [LARGE SCALE GENOMIC DNA]</scope>
</reference>
<accession>Q91G05</accession>
<dbReference type="GeneID" id="1733179"/>
<reference evidence="1 2" key="7">
    <citation type="journal article" date="1993" name="J. Gen. Virol.">
        <title>Identification of the gene encoding the major capsid protein of insect iridescent virus type 6 by polymerase chain reaction.</title>
        <authorList>
            <person name="Stohwasser R."/>
            <person name="Raab K."/>
            <person name="Schnitzler P."/>
            <person name="Janssen W."/>
            <person name="Darai G."/>
        </authorList>
    </citation>
    <scope>NUCLEOTIDE SEQUENCE [LARGE SCALE GENOMIC DNA]</scope>
</reference>
<dbReference type="Proteomes" id="UP000001359">
    <property type="component" value="Segment"/>
</dbReference>
<reference evidence="1 2" key="14">
    <citation type="journal article" date="1999" name="Virus Genes">
        <title>Identification of a gene cluster within the genome of Chilo iridescent virus encoding enzymes involved in viral DNA replication and processing.</title>
        <authorList>
            <person name="Muller K."/>
            <person name="Tidona C.A."/>
            <person name="Darai G."/>
        </authorList>
    </citation>
    <scope>NUCLEOTIDE SEQUENCE [LARGE SCALE GENOMIC DNA]</scope>
</reference>
<reference evidence="1 2" key="9">
    <citation type="journal article" date="1994" name="J. Gen. Virol.">
        <title>Insect iridescent virus type 6 encodes a polypeptide related to the largest subunit of eukaryotic RNA polymerase II.</title>
        <authorList>
            <person name="Schnitzler P."/>
            <person name="Sonntag K.C."/>
            <person name="Muller M."/>
            <person name="Janssen W."/>
            <person name="Bugert J.J."/>
            <person name="Koonin E.V."/>
            <person name="Darai G."/>
        </authorList>
    </citation>
    <scope>NUCLEOTIDE SEQUENCE [LARGE SCALE GENOMIC DNA]</scope>
</reference>
<organismHost>
    <name type="scientific">Spodoptera frugiperda</name>
    <name type="common">Fall armyworm</name>
    <dbReference type="NCBI Taxonomy" id="7108"/>
</organismHost>
<organismHost>
    <name type="scientific">Gryllus campestris</name>
    <dbReference type="NCBI Taxonomy" id="58607"/>
</organismHost>
<dbReference type="KEGG" id="vg:1733179"/>
<reference evidence="1 2" key="1">
    <citation type="journal article" date="1984" name="J. Virol.">
        <title>DNA analysis of insect iridescent virus 6: evidence for circular permutation and terminal redundancy.</title>
        <authorList>
            <person name="Delius H."/>
            <person name="Darai G."/>
            <person name="Fluegel R.M."/>
        </authorList>
    </citation>
    <scope>NUCLEOTIDE SEQUENCE [LARGE SCALE GENOMIC DNA]</scope>
</reference>
<evidence type="ECO:0000313" key="2">
    <source>
        <dbReference type="Proteomes" id="UP000001359"/>
    </source>
</evidence>
<organism evidence="1 2">
    <name type="scientific">Invertebrate iridescent virus 6</name>
    <name type="common">IIV-6</name>
    <name type="synonym">Chilo iridescent virus</name>
    <dbReference type="NCBI Taxonomy" id="176652"/>
    <lineage>
        <taxon>Viruses</taxon>
        <taxon>Varidnaviria</taxon>
        <taxon>Bamfordvirae</taxon>
        <taxon>Nucleocytoviricota</taxon>
        <taxon>Megaviricetes</taxon>
        <taxon>Pimascovirales</taxon>
        <taxon>Pimascovirales incertae sedis</taxon>
        <taxon>Iridoviridae</taxon>
        <taxon>Betairidovirinae</taxon>
        <taxon>Iridovirus</taxon>
        <taxon>Iridovirus chilo1</taxon>
    </lineage>
</organism>
<reference evidence="1 2" key="2">
    <citation type="journal article" date="1986" name="Med. Microbiol. Immunol.">
        <title>Insect iridescent virus type 6 induced toxic degenerative hepatitis in mice.</title>
        <authorList>
            <person name="Lorbacher de Ruiz H."/>
            <person name="Gelderblom H."/>
            <person name="Hofmann W."/>
            <person name="Darai G."/>
        </authorList>
    </citation>
    <scope>NUCLEOTIDE SEQUENCE [LARGE SCALE GENOMIC DNA]</scope>
</reference>
<keyword evidence="2" id="KW-1185">Reference proteome</keyword>
<reference evidence="1 2" key="15">
    <citation type="journal article" date="2001" name="Virology">
        <title>Analysis of the first complete DNA sequence of an invertebrate iridovirus: coding strategy of the genome of Chilo iridescent virus.</title>
        <authorList>
            <person name="Jakob N.J."/>
            <person name="Muller K."/>
            <person name="Bahr U."/>
            <person name="Darai G."/>
        </authorList>
    </citation>
    <scope>NUCLEOTIDE SEQUENCE [LARGE SCALE GENOMIC DNA]</scope>
</reference>
<dbReference type="EMBL" id="AF303741">
    <property type="protein sequence ID" value="AAK82027.1"/>
    <property type="molecule type" value="Genomic_DNA"/>
</dbReference>
<reference evidence="1 2" key="12">
    <citation type="journal article" date="1997" name="Virus Genes">
        <title>The DNA sequence of Chilo iridescent virus between the genome coordinates 0.101 and 0.391; similarities in coding strategy between insect and vertebrate iridoviruses.</title>
        <authorList>
            <person name="Bahr U."/>
            <person name="Tidona C.A."/>
            <person name="Darai G."/>
        </authorList>
    </citation>
    <scope>NUCLEOTIDE SEQUENCE [LARGE SCALE GENOMIC DNA]</scope>
</reference>
<evidence type="ECO:0000313" key="1">
    <source>
        <dbReference type="EMBL" id="AAK82027.1"/>
    </source>
</evidence>
<sequence>MNLKFIFPNVDTDINVKNKEKITNRENVNLVIRHLHHPLHPLHHLKKKLKKKYLNLKLQIFQQ</sequence>
<organismHost>
    <name type="scientific">Chilo suppressalis</name>
    <name type="common">Asiatic rice borer moth</name>
    <dbReference type="NCBI Taxonomy" id="168631"/>
</organismHost>
<organismHost>
    <name type="scientific">Gryllus bimaculatus</name>
    <name type="common">Two-spotted cricket</name>
    <dbReference type="NCBI Taxonomy" id="6999"/>
</organismHost>
<reference evidence="1 2" key="4">
    <citation type="journal article" date="1988" name="Virology">
        <title>Identification and characterization of the repetitive DNA element in the genome of insect iridescent virus type 6.</title>
        <authorList>
            <person name="Fischer M."/>
            <person name="Schnitzler P."/>
            <person name="Delius H."/>
            <person name="Darai G."/>
        </authorList>
    </citation>
    <scope>NUCLEOTIDE SEQUENCE [LARGE SCALE GENOMIC DNA]</scope>
</reference>